<name>T1GNE6_MEGSC</name>
<dbReference type="PANTHER" id="PTHR43176:SF3">
    <property type="entry name" value="3-HYDROXYISOBUTYRYL-COA HYDROLASE, MITOCHONDRIAL"/>
    <property type="match status" value="1"/>
</dbReference>
<keyword evidence="5" id="KW-0378">Hydrolase</keyword>
<dbReference type="STRING" id="36166.T1GNE6"/>
<proteinExistence type="inferred from homology"/>
<evidence type="ECO:0000256" key="7">
    <source>
        <dbReference type="ARBA" id="ARBA00031181"/>
    </source>
</evidence>
<dbReference type="Proteomes" id="UP000015102">
    <property type="component" value="Unassembled WGS sequence"/>
</dbReference>
<evidence type="ECO:0000256" key="1">
    <source>
        <dbReference type="ARBA" id="ARBA00001709"/>
    </source>
</evidence>
<dbReference type="GO" id="GO:0003860">
    <property type="term" value="F:3-hydroxyisobutyryl-CoA hydrolase activity"/>
    <property type="evidence" value="ECO:0007669"/>
    <property type="project" value="UniProtKB-EC"/>
</dbReference>
<dbReference type="EnsemblMetazoa" id="MESCA005094-RA">
    <property type="protein sequence ID" value="MESCA005094-PA"/>
    <property type="gene ID" value="MESCA005094"/>
</dbReference>
<dbReference type="InterPro" id="IPR045004">
    <property type="entry name" value="ECH_dom"/>
</dbReference>
<evidence type="ECO:0000259" key="8">
    <source>
        <dbReference type="Pfam" id="PF16113"/>
    </source>
</evidence>
<evidence type="ECO:0000313" key="9">
    <source>
        <dbReference type="EnsemblMetazoa" id="MESCA005094-PA"/>
    </source>
</evidence>
<comment type="catalytic activity">
    <reaction evidence="1">
        <text>3-hydroxy-2-methylpropanoyl-CoA + H2O = 3-hydroxy-2-methylpropanoate + CoA + H(+)</text>
        <dbReference type="Rhea" id="RHEA:20888"/>
        <dbReference type="ChEBI" id="CHEBI:11805"/>
        <dbReference type="ChEBI" id="CHEBI:15377"/>
        <dbReference type="ChEBI" id="CHEBI:15378"/>
        <dbReference type="ChEBI" id="CHEBI:57287"/>
        <dbReference type="ChEBI" id="CHEBI:57340"/>
        <dbReference type="EC" id="3.1.2.4"/>
    </reaction>
</comment>
<comment type="function">
    <text evidence="6">Hydrolyzes 3-hydroxyisobutyryl-CoA (HIBYL-CoA), a saline catabolite. Has high activity toward isobutyryl-CoA. Could be an isobutyryl-CoA dehydrogenase that functions in valine catabolism. Also hydrolyzes 3-hydroxypropanoyl-CoA.</text>
</comment>
<evidence type="ECO:0000256" key="6">
    <source>
        <dbReference type="ARBA" id="ARBA00024871"/>
    </source>
</evidence>
<dbReference type="EMBL" id="CAQQ02393218">
    <property type="status" value="NOT_ANNOTATED_CDS"/>
    <property type="molecule type" value="Genomic_DNA"/>
</dbReference>
<keyword evidence="10" id="KW-1185">Reference proteome</keyword>
<evidence type="ECO:0000256" key="5">
    <source>
        <dbReference type="ARBA" id="ARBA00022801"/>
    </source>
</evidence>
<evidence type="ECO:0000256" key="3">
    <source>
        <dbReference type="ARBA" id="ARBA00011915"/>
    </source>
</evidence>
<comment type="similarity">
    <text evidence="2">Belongs to the enoyl-CoA hydratase/isomerase family.</text>
</comment>
<evidence type="ECO:0000256" key="2">
    <source>
        <dbReference type="ARBA" id="ARBA00005254"/>
    </source>
</evidence>
<evidence type="ECO:0000313" key="10">
    <source>
        <dbReference type="Proteomes" id="UP000015102"/>
    </source>
</evidence>
<dbReference type="Gene3D" id="3.90.226.10">
    <property type="entry name" value="2-enoyl-CoA Hydratase, Chain A, domain 1"/>
    <property type="match status" value="1"/>
</dbReference>
<dbReference type="OMA" id="CTTILSK"/>
<reference evidence="9" key="2">
    <citation type="submission" date="2015-06" db="UniProtKB">
        <authorList>
            <consortium name="EnsemblMetazoa"/>
        </authorList>
    </citation>
    <scope>IDENTIFICATION</scope>
</reference>
<sequence>MSYPQKTRRSIKPIRLTLDKMSPLSLKVTFRQLTNGSKLSLNECLKMEYRMAVRHLENSDFKEGVRALLIDKDNQPKWNPPKLTEVTNEKVQSYFEKLSDTEELKL</sequence>
<protein>
    <recommendedName>
        <fullName evidence="4">3-hydroxyisobutyryl-CoA hydrolase, mitochondrial</fullName>
        <ecNumber evidence="3">3.1.2.4</ecNumber>
    </recommendedName>
    <alternativeName>
        <fullName evidence="7">3-hydroxyisobutyryl-coenzyme A hydrolase</fullName>
    </alternativeName>
</protein>
<dbReference type="InterPro" id="IPR032259">
    <property type="entry name" value="HIBYL-CoA-H"/>
</dbReference>
<dbReference type="GO" id="GO:0005739">
    <property type="term" value="C:mitochondrion"/>
    <property type="evidence" value="ECO:0007669"/>
    <property type="project" value="TreeGrafter"/>
</dbReference>
<reference evidence="10" key="1">
    <citation type="submission" date="2013-02" db="EMBL/GenBank/DDBJ databases">
        <authorList>
            <person name="Hughes D."/>
        </authorList>
    </citation>
    <scope>NUCLEOTIDE SEQUENCE</scope>
    <source>
        <strain>Durham</strain>
        <strain evidence="10">NC isolate 2 -- Noor lab</strain>
    </source>
</reference>
<organism evidence="9 10">
    <name type="scientific">Megaselia scalaris</name>
    <name type="common">Humpbacked fly</name>
    <name type="synonym">Phora scalaris</name>
    <dbReference type="NCBI Taxonomy" id="36166"/>
    <lineage>
        <taxon>Eukaryota</taxon>
        <taxon>Metazoa</taxon>
        <taxon>Ecdysozoa</taxon>
        <taxon>Arthropoda</taxon>
        <taxon>Hexapoda</taxon>
        <taxon>Insecta</taxon>
        <taxon>Pterygota</taxon>
        <taxon>Neoptera</taxon>
        <taxon>Endopterygota</taxon>
        <taxon>Diptera</taxon>
        <taxon>Brachycera</taxon>
        <taxon>Muscomorpha</taxon>
        <taxon>Platypezoidea</taxon>
        <taxon>Phoridae</taxon>
        <taxon>Megaseliini</taxon>
        <taxon>Megaselia</taxon>
    </lineage>
</organism>
<dbReference type="SUPFAM" id="SSF52096">
    <property type="entry name" value="ClpP/crotonase"/>
    <property type="match status" value="1"/>
</dbReference>
<evidence type="ECO:0000256" key="4">
    <source>
        <dbReference type="ARBA" id="ARBA00016714"/>
    </source>
</evidence>
<dbReference type="InterPro" id="IPR029045">
    <property type="entry name" value="ClpP/crotonase-like_dom_sf"/>
</dbReference>
<accession>T1GNE6</accession>
<feature type="domain" description="Enoyl-CoA hydratase/isomerase" evidence="8">
    <location>
        <begin position="10"/>
        <end position="95"/>
    </location>
</feature>
<dbReference type="GO" id="GO:0006574">
    <property type="term" value="P:L-valine catabolic process"/>
    <property type="evidence" value="ECO:0007669"/>
    <property type="project" value="UniProtKB-UniPathway"/>
</dbReference>
<dbReference type="Pfam" id="PF16113">
    <property type="entry name" value="ECH_2"/>
    <property type="match status" value="1"/>
</dbReference>
<dbReference type="PANTHER" id="PTHR43176">
    <property type="entry name" value="3-HYDROXYISOBUTYRYL-COA HYDROLASE-RELATED"/>
    <property type="match status" value="1"/>
</dbReference>
<dbReference type="EC" id="3.1.2.4" evidence="3"/>
<dbReference type="AlphaFoldDB" id="T1GNE6"/>
<dbReference type="HOGENOM" id="CLU_2374535_0_0_1"/>
<dbReference type="UniPathway" id="UPA00362"/>